<dbReference type="PANTHER" id="PTHR43863:SF2">
    <property type="entry name" value="MALTASE-GLUCOAMYLASE"/>
    <property type="match status" value="1"/>
</dbReference>
<dbReference type="InterPro" id="IPR011013">
    <property type="entry name" value="Gal_mutarotase_sf_dom"/>
</dbReference>
<dbReference type="InterPro" id="IPR025887">
    <property type="entry name" value="Glyco_hydro_31_N_dom"/>
</dbReference>
<keyword evidence="7" id="KW-1185">Reference proteome</keyword>
<feature type="domain" description="Glycoside hydrolase family 31 TIM barrel" evidence="3">
    <location>
        <begin position="254"/>
        <end position="580"/>
    </location>
</feature>
<dbReference type="EMBL" id="JAVREM010000002">
    <property type="protein sequence ID" value="MDT0317258.1"/>
    <property type="molecule type" value="Genomic_DNA"/>
</dbReference>
<proteinExistence type="inferred from homology"/>
<dbReference type="Pfam" id="PF13802">
    <property type="entry name" value="Gal_mutarotas_2"/>
    <property type="match status" value="1"/>
</dbReference>
<organism evidence="6 7">
    <name type="scientific">Streptomyces millisiae</name>
    <dbReference type="NCBI Taxonomy" id="3075542"/>
    <lineage>
        <taxon>Bacteria</taxon>
        <taxon>Bacillati</taxon>
        <taxon>Actinomycetota</taxon>
        <taxon>Actinomycetes</taxon>
        <taxon>Kitasatosporales</taxon>
        <taxon>Streptomycetaceae</taxon>
        <taxon>Streptomyces</taxon>
    </lineage>
</organism>
<sequence length="684" mass="74213">MEPGTDPYVAAEPAPEGDGVLRVTLGSGRTLDFVCGVPVEGVLRLRLAGPFGDGPRAVDSVLLDLPDRPATLTRVPGGTTITGPGVEAFWESGDPTAVGNGEGAPQALRFGTFARFSEPEGATLPFQAGYRPASGGRPAAWVETIHLAPDAAVYGGGESYQGIDLRGRHRRLRNIEENRAAGRDSAYLNVPLLWSDAGWGIFAHTGEPVDADIGATHSEAARFQIGGDDLDLFLLTGDAPTILDRYHALTGQPRALPKWAFGVWMSRSSYFTADEMVRTVDELAAADCPVDVIHVDEWLDEKVLEDASWTAGPDRRRFPAGWSRPLADRGVRTSLWINPYVKRGTPLADWLGDRGYLVRRADGSPAATADNPDTLPVDFTNPEARAWWRERLADTFREEGNSALLSDFGEEIADDAIFADGTTGPERRNSYGLLYQDVVREAGTEALGDDFVPISRSGTAGSQRDPAHWAGDMPSTWSGLVCTLRAVLSMSLSGFSMVTHDAGGYWTPASYRRAGELRETMEPDAVFADVEPELYGRWAQWAAFSPIMRFHGTGRREPTAYPEPYRSAAIAACRLRHRLGRYVGDLAETTDGLPLMRPMPLAFPGDRQARDAELQYLFGPDVLVAPLLEPGGRRAFYVPPGEWVGLVGCPRLTGPGWQEVTCAPDEFPAFVRAEYGVQAVLGPA</sequence>
<feature type="domain" description="Glycosyl hydrolase family 31 C-terminal" evidence="5">
    <location>
        <begin position="592"/>
        <end position="674"/>
    </location>
</feature>
<dbReference type="Pfam" id="PF01055">
    <property type="entry name" value="Glyco_hydro_31_2nd"/>
    <property type="match status" value="1"/>
</dbReference>
<dbReference type="InterPro" id="IPR051816">
    <property type="entry name" value="Glycosyl_Hydrolase_31"/>
</dbReference>
<dbReference type="InterPro" id="IPR017853">
    <property type="entry name" value="GH"/>
</dbReference>
<evidence type="ECO:0000259" key="4">
    <source>
        <dbReference type="Pfam" id="PF13802"/>
    </source>
</evidence>
<dbReference type="SUPFAM" id="SSF51011">
    <property type="entry name" value="Glycosyl hydrolase domain"/>
    <property type="match status" value="1"/>
</dbReference>
<name>A0ABU2LI50_9ACTN</name>
<dbReference type="InterPro" id="IPR000322">
    <property type="entry name" value="Glyco_hydro_31_TIM"/>
</dbReference>
<dbReference type="Gene3D" id="2.60.40.1760">
    <property type="entry name" value="glycosyl hydrolase (family 31)"/>
    <property type="match status" value="1"/>
</dbReference>
<dbReference type="InterPro" id="IPR048395">
    <property type="entry name" value="Glyco_hydro_31_C"/>
</dbReference>
<dbReference type="PANTHER" id="PTHR43863">
    <property type="entry name" value="HYDROLASE, PUTATIVE (AFU_ORTHOLOGUE AFUA_1G03140)-RELATED"/>
    <property type="match status" value="1"/>
</dbReference>
<dbReference type="Gene3D" id="2.60.40.1180">
    <property type="entry name" value="Golgi alpha-mannosidase II"/>
    <property type="match status" value="1"/>
</dbReference>
<dbReference type="SUPFAM" id="SSF74650">
    <property type="entry name" value="Galactose mutarotase-like"/>
    <property type="match status" value="1"/>
</dbReference>
<protein>
    <submittedName>
        <fullName evidence="6">Glycoside hydrolase family 31 protein</fullName>
    </submittedName>
</protein>
<dbReference type="Pfam" id="PF21365">
    <property type="entry name" value="Glyco_hydro_31_3rd"/>
    <property type="match status" value="1"/>
</dbReference>
<evidence type="ECO:0000313" key="7">
    <source>
        <dbReference type="Proteomes" id="UP001183420"/>
    </source>
</evidence>
<dbReference type="RefSeq" id="WP_311595147.1">
    <property type="nucleotide sequence ID" value="NZ_JAVREM010000002.1"/>
</dbReference>
<dbReference type="Gene3D" id="3.20.20.80">
    <property type="entry name" value="Glycosidases"/>
    <property type="match status" value="1"/>
</dbReference>
<comment type="similarity">
    <text evidence="1 2">Belongs to the glycosyl hydrolase 31 family.</text>
</comment>
<evidence type="ECO:0000256" key="2">
    <source>
        <dbReference type="RuleBase" id="RU361185"/>
    </source>
</evidence>
<gene>
    <name evidence="6" type="ORF">RNC47_02760</name>
</gene>
<keyword evidence="2 6" id="KW-0378">Hydrolase</keyword>
<dbReference type="Proteomes" id="UP001183420">
    <property type="component" value="Unassembled WGS sequence"/>
</dbReference>
<evidence type="ECO:0000259" key="5">
    <source>
        <dbReference type="Pfam" id="PF21365"/>
    </source>
</evidence>
<dbReference type="CDD" id="cd14752">
    <property type="entry name" value="GH31_N"/>
    <property type="match status" value="1"/>
</dbReference>
<comment type="caution">
    <text evidence="6">The sequence shown here is derived from an EMBL/GenBank/DDBJ whole genome shotgun (WGS) entry which is preliminary data.</text>
</comment>
<evidence type="ECO:0000259" key="3">
    <source>
        <dbReference type="Pfam" id="PF01055"/>
    </source>
</evidence>
<dbReference type="SUPFAM" id="SSF51445">
    <property type="entry name" value="(Trans)glycosidases"/>
    <property type="match status" value="1"/>
</dbReference>
<evidence type="ECO:0000313" key="6">
    <source>
        <dbReference type="EMBL" id="MDT0317258.1"/>
    </source>
</evidence>
<reference evidence="7" key="1">
    <citation type="submission" date="2023-07" db="EMBL/GenBank/DDBJ databases">
        <title>30 novel species of actinomycetes from the DSMZ collection.</title>
        <authorList>
            <person name="Nouioui I."/>
        </authorList>
    </citation>
    <scope>NUCLEOTIDE SEQUENCE [LARGE SCALE GENOMIC DNA]</scope>
    <source>
        <strain evidence="7">DSM 44918</strain>
    </source>
</reference>
<dbReference type="GO" id="GO:0016787">
    <property type="term" value="F:hydrolase activity"/>
    <property type="evidence" value="ECO:0007669"/>
    <property type="project" value="UniProtKB-KW"/>
</dbReference>
<accession>A0ABU2LI50</accession>
<dbReference type="InterPro" id="IPR013780">
    <property type="entry name" value="Glyco_hydro_b"/>
</dbReference>
<keyword evidence="2" id="KW-0326">Glycosidase</keyword>
<evidence type="ECO:0000256" key="1">
    <source>
        <dbReference type="ARBA" id="ARBA00007806"/>
    </source>
</evidence>
<feature type="domain" description="Glycoside hydrolase family 31 N-terminal" evidence="4">
    <location>
        <begin position="143"/>
        <end position="210"/>
    </location>
</feature>